<evidence type="ECO:0000259" key="1">
    <source>
        <dbReference type="Pfam" id="PF08818"/>
    </source>
</evidence>
<dbReference type="Proteomes" id="UP000670947">
    <property type="component" value="Unassembled WGS sequence"/>
</dbReference>
<protein>
    <submittedName>
        <fullName evidence="2">DUF1801 domain-containing protein</fullName>
    </submittedName>
</protein>
<reference evidence="2 3" key="1">
    <citation type="submission" date="2021-03" db="EMBL/GenBank/DDBJ databases">
        <title>Paenibacillus artemisicola MWE-103 whole genome sequence.</title>
        <authorList>
            <person name="Ham Y.J."/>
        </authorList>
    </citation>
    <scope>NUCLEOTIDE SEQUENCE [LARGE SCALE GENOMIC DNA]</scope>
    <source>
        <strain evidence="2 3">MWE-103</strain>
    </source>
</reference>
<dbReference type="Pfam" id="PF08818">
    <property type="entry name" value="DUF1801"/>
    <property type="match status" value="1"/>
</dbReference>
<sequence>MADNGTAPAAVDAYLDACPAEVRTELRRLRALIREAAPGAQEKISYGMPAFEQHGILVYYAANKQHIGFYPTANGIAAFKDELAAYKSSKGAVQFPFGEPLPAELIRRIVAHRIAENEAKAGAKKAKKR</sequence>
<dbReference type="RefSeq" id="WP_208847976.1">
    <property type="nucleotide sequence ID" value="NZ_JAGGDJ010000007.1"/>
</dbReference>
<name>A0ABS3W9S2_9BACL</name>
<comment type="caution">
    <text evidence="2">The sequence shown here is derived from an EMBL/GenBank/DDBJ whole genome shotgun (WGS) entry which is preliminary data.</text>
</comment>
<dbReference type="SUPFAM" id="SSF159888">
    <property type="entry name" value="YdhG-like"/>
    <property type="match status" value="1"/>
</dbReference>
<feature type="domain" description="YdhG-like" evidence="1">
    <location>
        <begin position="23"/>
        <end position="114"/>
    </location>
</feature>
<keyword evidence="3" id="KW-1185">Reference proteome</keyword>
<proteinExistence type="predicted"/>
<dbReference type="Gene3D" id="3.90.1150.200">
    <property type="match status" value="1"/>
</dbReference>
<evidence type="ECO:0000313" key="3">
    <source>
        <dbReference type="Proteomes" id="UP000670947"/>
    </source>
</evidence>
<evidence type="ECO:0000313" key="2">
    <source>
        <dbReference type="EMBL" id="MBO7745069.1"/>
    </source>
</evidence>
<accession>A0ABS3W9S2</accession>
<dbReference type="InterPro" id="IPR014922">
    <property type="entry name" value="YdhG-like"/>
</dbReference>
<dbReference type="EMBL" id="JAGGDJ010000007">
    <property type="protein sequence ID" value="MBO7745069.1"/>
    <property type="molecule type" value="Genomic_DNA"/>
</dbReference>
<gene>
    <name evidence="2" type="ORF">I8J29_12740</name>
</gene>
<organism evidence="2 3">
    <name type="scientific">Paenibacillus artemisiicola</name>
    <dbReference type="NCBI Taxonomy" id="1172618"/>
    <lineage>
        <taxon>Bacteria</taxon>
        <taxon>Bacillati</taxon>
        <taxon>Bacillota</taxon>
        <taxon>Bacilli</taxon>
        <taxon>Bacillales</taxon>
        <taxon>Paenibacillaceae</taxon>
        <taxon>Paenibacillus</taxon>
    </lineage>
</organism>